<sequence>MRLNITAEWYEMKYEMNKSKVKLAITRQLEWFEFRVTRREISSLENVGPISGSHFLLVILVLTSTNGITSAFNDSKPGGHIYYFWTSILADEKTDFKRKVTNAKFCEIQLDGFTTPSLGSPIRHSSEKKGNPRELHPLEEGSPIKHLSEEENPIIIDDIPYDLSFENEDSADYLHVGEINVAIIFRNYQNQSLNIARDKGLFVESNVQKILSLSEQPLRENLGFIVLDCLRTLPSSKIRNEHNYKVDYYIMDLVKGIYIILHVCQMSIPASLKDMSSFVDDIELSLRIQDIFRESYENFYPKLCNPDPVSLTEKATFKKKHT</sequence>
<organism evidence="2 3">
    <name type="scientific">Gigaspora margarita</name>
    <dbReference type="NCBI Taxonomy" id="4874"/>
    <lineage>
        <taxon>Eukaryota</taxon>
        <taxon>Fungi</taxon>
        <taxon>Fungi incertae sedis</taxon>
        <taxon>Mucoromycota</taxon>
        <taxon>Glomeromycotina</taxon>
        <taxon>Glomeromycetes</taxon>
        <taxon>Diversisporales</taxon>
        <taxon>Gigasporaceae</taxon>
        <taxon>Gigaspora</taxon>
    </lineage>
</organism>
<keyword evidence="3" id="KW-1185">Reference proteome</keyword>
<reference evidence="2 3" key="1">
    <citation type="submission" date="2021-06" db="EMBL/GenBank/DDBJ databases">
        <authorList>
            <person name="Kallberg Y."/>
            <person name="Tangrot J."/>
            <person name="Rosling A."/>
        </authorList>
    </citation>
    <scope>NUCLEOTIDE SEQUENCE [LARGE SCALE GENOMIC DNA]</scope>
    <source>
        <strain evidence="2 3">120-4 pot B 10/14</strain>
    </source>
</reference>
<name>A0ABN7UWS2_GIGMA</name>
<comment type="caution">
    <text evidence="2">The sequence shown here is derived from an EMBL/GenBank/DDBJ whole genome shotgun (WGS) entry which is preliminary data.</text>
</comment>
<feature type="region of interest" description="Disordered" evidence="1">
    <location>
        <begin position="117"/>
        <end position="139"/>
    </location>
</feature>
<feature type="compositionally biased region" description="Basic and acidic residues" evidence="1">
    <location>
        <begin position="124"/>
        <end position="139"/>
    </location>
</feature>
<protein>
    <submittedName>
        <fullName evidence="2">4029_t:CDS:1</fullName>
    </submittedName>
</protein>
<dbReference type="EMBL" id="CAJVQB010006484">
    <property type="protein sequence ID" value="CAG8684965.1"/>
    <property type="molecule type" value="Genomic_DNA"/>
</dbReference>
<dbReference type="Proteomes" id="UP000789901">
    <property type="component" value="Unassembled WGS sequence"/>
</dbReference>
<gene>
    <name evidence="2" type="ORF">GMARGA_LOCUS11202</name>
</gene>
<evidence type="ECO:0000313" key="3">
    <source>
        <dbReference type="Proteomes" id="UP000789901"/>
    </source>
</evidence>
<proteinExistence type="predicted"/>
<accession>A0ABN7UWS2</accession>
<evidence type="ECO:0000313" key="2">
    <source>
        <dbReference type="EMBL" id="CAG8684965.1"/>
    </source>
</evidence>
<evidence type="ECO:0000256" key="1">
    <source>
        <dbReference type="SAM" id="MobiDB-lite"/>
    </source>
</evidence>